<sequence length="622" mass="72161">MSSSLKLLLLSSLVSITPTSILSASSEKENSTEPAYQEFENHYQSFKRKYEPLDKGKEKGEADQPAQKRARLERELLNSRILKKRLNDLRKSINSSELSNEDQLKKEADLIDFYFEDHGYFNLKLKDLEVISRQIKQGNMKASYAAVRLLVSDPHNPDVANLLKPEDIDRLKKYLENGKDQEDARAFKRNLGWLYTVTLSNLLEENRKHAIETLEEAIQEGDVQAPRILGDFYSALDSDRLFYPERYKAGENVLTYDLQDEEDSENWWNANPRYVHYYELGSDRGDPLSSYKAGDLLQNGLESDGERSVRYFKKAGKRGYHEGFLSLAELYTYGGESQSYPLIGEESIMYLLLYRAKSPKPIDRSLSILYNYLDISLPYEFPLKTEERKEAKRKVKDFRENTEETYGVLLDEKLANDKTSTRQSFNHPMLLEFLFPHYKNLTAYLRRTLKLFKSVKNPGFMVSLAKIIEEPEDGTKVETQGPFLRAFKVKGETYLTFGKKNVKKAEKLMAIVDDGDENQKHALHSLQFLQERVSDIQKKYQIKLMSTQQKTRLFGTEEQKDKSAQYQELIEHNEKLLTAFENVRNLRANLVKILEEHAPLRNSKFAKHYKLATKDSTDGELE</sequence>
<dbReference type="OrthoDB" id="112232at2"/>
<accession>A0A1W6N4Q9</accession>
<organism evidence="1 2">
    <name type="scientific">Candidatus Nucleicultrix amoebiphila FS5</name>
    <dbReference type="NCBI Taxonomy" id="1414854"/>
    <lineage>
        <taxon>Bacteria</taxon>
        <taxon>Pseudomonadati</taxon>
        <taxon>Pseudomonadota</taxon>
        <taxon>Alphaproteobacteria</taxon>
        <taxon>Holosporales</taxon>
        <taxon>Candidatus Nucleicultricaceae</taxon>
        <taxon>Candidatus Nucleicultrix</taxon>
    </lineage>
</organism>
<dbReference type="STRING" id="1414854.GQ61_05495"/>
<evidence type="ECO:0000313" key="2">
    <source>
        <dbReference type="Proteomes" id="UP000237351"/>
    </source>
</evidence>
<gene>
    <name evidence="1" type="ORF">GQ61_05495</name>
</gene>
<dbReference type="InterPro" id="IPR011990">
    <property type="entry name" value="TPR-like_helical_dom_sf"/>
</dbReference>
<dbReference type="KEGG" id="naf:GQ61_05495"/>
<evidence type="ECO:0000313" key="1">
    <source>
        <dbReference type="EMBL" id="ARN84833.1"/>
    </source>
</evidence>
<dbReference type="EMBL" id="CP008743">
    <property type="protein sequence ID" value="ARN84833.1"/>
    <property type="molecule type" value="Genomic_DNA"/>
</dbReference>
<dbReference type="Gene3D" id="1.25.40.10">
    <property type="entry name" value="Tetratricopeptide repeat domain"/>
    <property type="match status" value="1"/>
</dbReference>
<dbReference type="AlphaFoldDB" id="A0A1W6N4Q9"/>
<dbReference type="RefSeq" id="WP_085784329.1">
    <property type="nucleotide sequence ID" value="NZ_CP008743.1"/>
</dbReference>
<protein>
    <recommendedName>
        <fullName evidence="3">Sel1 repeat family protein</fullName>
    </recommendedName>
</protein>
<name>A0A1W6N4Q9_9PROT</name>
<proteinExistence type="predicted"/>
<dbReference type="Proteomes" id="UP000237351">
    <property type="component" value="Chromosome"/>
</dbReference>
<keyword evidence="2" id="KW-1185">Reference proteome</keyword>
<evidence type="ECO:0008006" key="3">
    <source>
        <dbReference type="Google" id="ProtNLM"/>
    </source>
</evidence>
<reference evidence="1 2" key="1">
    <citation type="submission" date="2014-06" db="EMBL/GenBank/DDBJ databases">
        <title>The genome of the endonuclear symbiont Nucleicultrix amoebiphila.</title>
        <authorList>
            <person name="Schulz F."/>
            <person name="Horn M."/>
        </authorList>
    </citation>
    <scope>NUCLEOTIDE SEQUENCE [LARGE SCALE GENOMIC DNA]</scope>
    <source>
        <strain evidence="1 2">FS5</strain>
    </source>
</reference>